<keyword evidence="4 5" id="KW-0472">Membrane</keyword>
<organism evidence="6 7">
    <name type="scientific">Bradyrhizobium oligotrophicum S58</name>
    <dbReference type="NCBI Taxonomy" id="1245469"/>
    <lineage>
        <taxon>Bacteria</taxon>
        <taxon>Pseudomonadati</taxon>
        <taxon>Pseudomonadota</taxon>
        <taxon>Alphaproteobacteria</taxon>
        <taxon>Hyphomicrobiales</taxon>
        <taxon>Nitrobacteraceae</taxon>
        <taxon>Bradyrhizobium</taxon>
    </lineage>
</organism>
<comment type="subcellular location">
    <subcellularLocation>
        <location evidence="1">Membrane</location>
        <topology evidence="1">Multi-pass membrane protein</topology>
    </subcellularLocation>
</comment>
<dbReference type="RefSeq" id="WP_015665687.1">
    <property type="nucleotide sequence ID" value="NC_020453.1"/>
</dbReference>
<feature type="transmembrane region" description="Helical" evidence="5">
    <location>
        <begin position="82"/>
        <end position="100"/>
    </location>
</feature>
<accession>M4ZQU2</accession>
<keyword evidence="7" id="KW-1185">Reference proteome</keyword>
<dbReference type="EMBL" id="AP012603">
    <property type="protein sequence ID" value="BAM88565.1"/>
    <property type="molecule type" value="Genomic_DNA"/>
</dbReference>
<proteinExistence type="predicted"/>
<evidence type="ECO:0000313" key="7">
    <source>
        <dbReference type="Proteomes" id="UP000011841"/>
    </source>
</evidence>
<dbReference type="Proteomes" id="UP000011841">
    <property type="component" value="Chromosome"/>
</dbReference>
<name>M4ZQU2_9BRAD</name>
<dbReference type="GeneID" id="301816446"/>
<dbReference type="OrthoDB" id="7064507at2"/>
<dbReference type="GO" id="GO:0016020">
    <property type="term" value="C:membrane"/>
    <property type="evidence" value="ECO:0007669"/>
    <property type="project" value="UniProtKB-SubCell"/>
</dbReference>
<dbReference type="KEGG" id="aol:S58_25590"/>
<dbReference type="HOGENOM" id="CLU_058421_11_1_5"/>
<evidence type="ECO:0000256" key="5">
    <source>
        <dbReference type="SAM" id="Phobius"/>
    </source>
</evidence>
<sequence length="141" mass="15309">MAVLSETPRPIAAILDWPWLWPLARLALVSAYLIGGVQKLTDFQGAIAEQAHFGLQPAALWAVAAIAVELIGSVLIMVNRLVWLGAGALGVLTLVAMLTANDFWHMTGHDRFMALNAFFEHLGLIAGLVLVSILSWRARRA</sequence>
<dbReference type="Pfam" id="PF07681">
    <property type="entry name" value="DoxX"/>
    <property type="match status" value="1"/>
</dbReference>
<dbReference type="STRING" id="1245469.S58_25590"/>
<evidence type="ECO:0000256" key="1">
    <source>
        <dbReference type="ARBA" id="ARBA00004141"/>
    </source>
</evidence>
<dbReference type="eggNOG" id="COG2259">
    <property type="taxonomic scope" value="Bacteria"/>
</dbReference>
<keyword evidence="3 5" id="KW-1133">Transmembrane helix</keyword>
<feature type="transmembrane region" description="Helical" evidence="5">
    <location>
        <begin position="58"/>
        <end position="76"/>
    </location>
</feature>
<evidence type="ECO:0008006" key="8">
    <source>
        <dbReference type="Google" id="ProtNLM"/>
    </source>
</evidence>
<keyword evidence="2 5" id="KW-0812">Transmembrane</keyword>
<dbReference type="PATRIC" id="fig|1245469.3.peg.2624"/>
<dbReference type="InterPro" id="IPR032808">
    <property type="entry name" value="DoxX"/>
</dbReference>
<dbReference type="AlphaFoldDB" id="M4ZQU2"/>
<gene>
    <name evidence="6" type="ORF">S58_25590</name>
</gene>
<evidence type="ECO:0000256" key="4">
    <source>
        <dbReference type="ARBA" id="ARBA00023136"/>
    </source>
</evidence>
<evidence type="ECO:0000256" key="2">
    <source>
        <dbReference type="ARBA" id="ARBA00022692"/>
    </source>
</evidence>
<feature type="transmembrane region" description="Helical" evidence="5">
    <location>
        <begin position="20"/>
        <end position="37"/>
    </location>
</feature>
<reference evidence="6 7" key="1">
    <citation type="journal article" date="2013" name="Appl. Environ. Microbiol.">
        <title>Genome analysis suggests that the soil oligotrophic bacterium Agromonas oligotrophica (Bradyrhizobium oligotrophicum) is a nitrogen-fixing symbiont of Aeschynomene indica.</title>
        <authorList>
            <person name="Okubo T."/>
            <person name="Fukushima S."/>
            <person name="Itakura M."/>
            <person name="Oshima K."/>
            <person name="Longtonglang A."/>
            <person name="Teaumroong N."/>
            <person name="Mitsui H."/>
            <person name="Hattori M."/>
            <person name="Hattori R."/>
            <person name="Hattori T."/>
            <person name="Minamisawa K."/>
        </authorList>
    </citation>
    <scope>NUCLEOTIDE SEQUENCE [LARGE SCALE GENOMIC DNA]</scope>
    <source>
        <strain evidence="6 7">S58</strain>
    </source>
</reference>
<feature type="transmembrane region" description="Helical" evidence="5">
    <location>
        <begin position="112"/>
        <end position="136"/>
    </location>
</feature>
<protein>
    <recommendedName>
        <fullName evidence="8">DoxX family protein</fullName>
    </recommendedName>
</protein>
<evidence type="ECO:0000256" key="3">
    <source>
        <dbReference type="ARBA" id="ARBA00022989"/>
    </source>
</evidence>
<evidence type="ECO:0000313" key="6">
    <source>
        <dbReference type="EMBL" id="BAM88565.1"/>
    </source>
</evidence>